<accession>A0A7R7HVP4</accession>
<dbReference type="EMBL" id="AP023355">
    <property type="protein sequence ID" value="BCJ34387.1"/>
    <property type="molecule type" value="Genomic_DNA"/>
</dbReference>
<evidence type="ECO:0000256" key="1">
    <source>
        <dbReference type="SAM" id="Phobius"/>
    </source>
</evidence>
<evidence type="ECO:0000313" key="2">
    <source>
        <dbReference type="EMBL" id="BCJ34387.1"/>
    </source>
</evidence>
<sequence length="410" mass="43426">MNELGQLYEEATATSRPASAQAVTQRIQRRFRRRRAGRFGVGALAAAALVLGGVAWHGGGATPPAPIDTAAQLPANRPVGRGEYLQPYFANDGTPRNALLRTRSGSRYVVPGQVGPSVALMGTPLSPNGRWLVTYAGTDVVVRDLTGNRSYRTGRAGKDGIPVAWSSNDRWLVLRGAPDGNRVDDTLFRVDLRNGAVRKLALGAHHSAAEIAAILPSGEPVFEVPGSKPTPKPTKAPQQRYGTGIYQVVDPGTGALRKGYSVPNAQLWQAEDVARIDPASPKHTPRLAWVAQTRSPLILSPDATQGAAVTTQYGRRTTLRLGVLDVTGGVGRAVNVVISPNGTAADGISAVREWRPVTLDHGKLTVLGRTGSNAYVVRLTIDLAAHNAVAVDKIHYPEDSLPAGVVSTAR</sequence>
<keyword evidence="1" id="KW-0472">Membrane</keyword>
<feature type="transmembrane region" description="Helical" evidence="1">
    <location>
        <begin position="36"/>
        <end position="56"/>
    </location>
</feature>
<dbReference type="AlphaFoldDB" id="A0A7R7HVP4"/>
<dbReference type="KEGG" id="atl:Athai_18900"/>
<protein>
    <submittedName>
        <fullName evidence="2">Uncharacterized protein</fullName>
    </submittedName>
</protein>
<keyword evidence="1" id="KW-1133">Transmembrane helix</keyword>
<dbReference type="RefSeq" id="WP_203961125.1">
    <property type="nucleotide sequence ID" value="NZ_AP023355.1"/>
</dbReference>
<proteinExistence type="predicted"/>
<evidence type="ECO:0000313" key="3">
    <source>
        <dbReference type="Proteomes" id="UP000611640"/>
    </source>
</evidence>
<dbReference type="SUPFAM" id="SSF82171">
    <property type="entry name" value="DPP6 N-terminal domain-like"/>
    <property type="match status" value="1"/>
</dbReference>
<dbReference type="Proteomes" id="UP000611640">
    <property type="component" value="Chromosome"/>
</dbReference>
<organism evidence="2 3">
    <name type="scientific">Actinocatenispora thailandica</name>
    <dbReference type="NCBI Taxonomy" id="227318"/>
    <lineage>
        <taxon>Bacteria</taxon>
        <taxon>Bacillati</taxon>
        <taxon>Actinomycetota</taxon>
        <taxon>Actinomycetes</taxon>
        <taxon>Micromonosporales</taxon>
        <taxon>Micromonosporaceae</taxon>
        <taxon>Actinocatenispora</taxon>
    </lineage>
</organism>
<keyword evidence="1" id="KW-0812">Transmembrane</keyword>
<name>A0A7R7HVP4_9ACTN</name>
<reference evidence="2 3" key="1">
    <citation type="submission" date="2020-08" db="EMBL/GenBank/DDBJ databases">
        <title>Whole genome shotgun sequence of Actinocatenispora thailandica NBRC 105041.</title>
        <authorList>
            <person name="Komaki H."/>
            <person name="Tamura T."/>
        </authorList>
    </citation>
    <scope>NUCLEOTIDE SEQUENCE [LARGE SCALE GENOMIC DNA]</scope>
    <source>
        <strain evidence="2 3">NBRC 105041</strain>
    </source>
</reference>
<gene>
    <name evidence="2" type="ORF">Athai_18900</name>
</gene>
<keyword evidence="3" id="KW-1185">Reference proteome</keyword>